<accession>A0A1T4RWW3</accession>
<feature type="transmembrane region" description="Helical" evidence="1">
    <location>
        <begin position="7"/>
        <end position="29"/>
    </location>
</feature>
<name>A0A1T4RWW3_9BACT</name>
<gene>
    <name evidence="2" type="ORF">SAMN04488132_11546</name>
</gene>
<dbReference type="OrthoDB" id="678023at2"/>
<keyword evidence="1" id="KW-0812">Transmembrane</keyword>
<dbReference type="EMBL" id="FUWH01000015">
    <property type="protein sequence ID" value="SKA20071.1"/>
    <property type="molecule type" value="Genomic_DNA"/>
</dbReference>
<feature type="transmembrane region" description="Helical" evidence="1">
    <location>
        <begin position="80"/>
        <end position="97"/>
    </location>
</feature>
<organism evidence="2 3">
    <name type="scientific">Sediminibacterium ginsengisoli</name>
    <dbReference type="NCBI Taxonomy" id="413434"/>
    <lineage>
        <taxon>Bacteria</taxon>
        <taxon>Pseudomonadati</taxon>
        <taxon>Bacteroidota</taxon>
        <taxon>Chitinophagia</taxon>
        <taxon>Chitinophagales</taxon>
        <taxon>Chitinophagaceae</taxon>
        <taxon>Sediminibacterium</taxon>
    </lineage>
</organism>
<dbReference type="RefSeq" id="WP_078832846.1">
    <property type="nucleotide sequence ID" value="NZ_FUWH01000015.1"/>
</dbReference>
<reference evidence="2 3" key="1">
    <citation type="submission" date="2017-02" db="EMBL/GenBank/DDBJ databases">
        <authorList>
            <person name="Peterson S.W."/>
        </authorList>
    </citation>
    <scope>NUCLEOTIDE SEQUENCE [LARGE SCALE GENOMIC DNA]</scope>
    <source>
        <strain evidence="2 3">DSM 22335</strain>
    </source>
</reference>
<feature type="transmembrane region" description="Helical" evidence="1">
    <location>
        <begin position="49"/>
        <end position="68"/>
    </location>
</feature>
<evidence type="ECO:0000313" key="3">
    <source>
        <dbReference type="Proteomes" id="UP000190888"/>
    </source>
</evidence>
<proteinExistence type="predicted"/>
<keyword evidence="3" id="KW-1185">Reference proteome</keyword>
<evidence type="ECO:0000256" key="1">
    <source>
        <dbReference type="SAM" id="Phobius"/>
    </source>
</evidence>
<keyword evidence="1" id="KW-1133">Transmembrane helix</keyword>
<dbReference type="STRING" id="413434.SAMN04488132_11546"/>
<dbReference type="Proteomes" id="UP000190888">
    <property type="component" value="Unassembled WGS sequence"/>
</dbReference>
<protein>
    <submittedName>
        <fullName evidence="2">Uncharacterized protein</fullName>
    </submittedName>
</protein>
<dbReference type="AlphaFoldDB" id="A0A1T4RWW3"/>
<keyword evidence="1" id="KW-0472">Membrane</keyword>
<sequence>MIFKRDQLTLGLILGFIAPVFGLFGYYLLKFRLFTLKEFFQVLGMQPSLLTGIISLALIANAVVFTLYINAHKDKTAKGIFIATCMYALAALFVKWAL</sequence>
<evidence type="ECO:0000313" key="2">
    <source>
        <dbReference type="EMBL" id="SKA20071.1"/>
    </source>
</evidence>